<dbReference type="OrthoDB" id="9797938at2"/>
<dbReference type="PANTHER" id="PTHR43664:SF1">
    <property type="entry name" value="BETA-METHYLMALYL-COA DEHYDRATASE"/>
    <property type="match status" value="1"/>
</dbReference>
<evidence type="ECO:0000313" key="6">
    <source>
        <dbReference type="Proteomes" id="UP000182800"/>
    </source>
</evidence>
<keyword evidence="6" id="KW-1185">Reference proteome</keyword>
<evidence type="ECO:0000313" key="3">
    <source>
        <dbReference type="EMBL" id="KPQ12224.1"/>
    </source>
</evidence>
<sequence>MALRRFFEDFTRGTTEIHGPLSVDQAAIIAFAREFDPQPFHLDGHAARESFVGELIASGWHSCALMMRLLADGILQDAASMGAPGIEAVRWLRPLRPGDAVRLRASVLEARRSEKRPGMGRIRFRFELVAADDTVLVDQTNWIMFGTRDAQAAAPIRYGKGPQAADPDGASPVSEGAGGDHPPADAAQTPPMPFCEDLVIGEEAALGSYVFTPDNIISFARKFDPQPFHLDEAAARESAFGGLCASGWHTAAAWMKCMVGHRERGREAALRAGLPVPELGPSPGFTDLVWRRPVYAGDVIRYHSRITDCRPSRSRPGWGLVFSHNTGINAAGETVFAFAGCVFWKARS</sequence>
<evidence type="ECO:0000256" key="1">
    <source>
        <dbReference type="SAM" id="MobiDB-lite"/>
    </source>
</evidence>
<accession>A0A0P8AAP4</accession>
<feature type="domain" description="MaoC-like" evidence="2">
    <location>
        <begin position="209"/>
        <end position="259"/>
    </location>
</feature>
<reference evidence="4 6" key="2">
    <citation type="submission" date="2016-08" db="EMBL/GenBank/DDBJ databases">
        <authorList>
            <person name="Varghese N."/>
            <person name="Submissions Spin"/>
        </authorList>
    </citation>
    <scope>NUCLEOTIDE SEQUENCE [LARGE SCALE GENOMIC DNA]</scope>
    <source>
        <strain evidence="4 6">HL-109</strain>
    </source>
</reference>
<evidence type="ECO:0000313" key="5">
    <source>
        <dbReference type="Proteomes" id="UP000050497"/>
    </source>
</evidence>
<dbReference type="AlphaFoldDB" id="A0A0P8AAP4"/>
<dbReference type="EMBL" id="FMBM01000001">
    <property type="protein sequence ID" value="SCC78902.1"/>
    <property type="molecule type" value="Genomic_DNA"/>
</dbReference>
<dbReference type="CDD" id="cd03454">
    <property type="entry name" value="YdeM"/>
    <property type="match status" value="2"/>
</dbReference>
<dbReference type="InterPro" id="IPR002539">
    <property type="entry name" value="MaoC-like_dom"/>
</dbReference>
<proteinExistence type="predicted"/>
<feature type="domain" description="MaoC-like" evidence="2">
    <location>
        <begin position="20"/>
        <end position="115"/>
    </location>
</feature>
<dbReference type="PANTHER" id="PTHR43664">
    <property type="entry name" value="MONOAMINE OXIDASE-RELATED"/>
    <property type="match status" value="1"/>
</dbReference>
<protein>
    <submittedName>
        <fullName evidence="3">Acyl dehydratase</fullName>
    </submittedName>
</protein>
<gene>
    <name evidence="4" type="ORF">GA0071312_0556</name>
    <name evidence="3" type="ORF">HLUCCO17_03400</name>
</gene>
<dbReference type="PATRIC" id="fig|1653334.4.peg.3283"/>
<dbReference type="SUPFAM" id="SSF54637">
    <property type="entry name" value="Thioesterase/thiol ester dehydrase-isomerase"/>
    <property type="match status" value="2"/>
</dbReference>
<dbReference type="STRING" id="1653334.GA0071312_0556"/>
<comment type="caution">
    <text evidence="3">The sequence shown here is derived from an EMBL/GenBank/DDBJ whole genome shotgun (WGS) entry which is preliminary data.</text>
</comment>
<name>A0A0P8AAP4_9HYPH</name>
<dbReference type="Pfam" id="PF01575">
    <property type="entry name" value="MaoC_dehydratas"/>
    <property type="match status" value="2"/>
</dbReference>
<dbReference type="Gene3D" id="3.10.129.10">
    <property type="entry name" value="Hotdog Thioesterase"/>
    <property type="match status" value="2"/>
</dbReference>
<feature type="region of interest" description="Disordered" evidence="1">
    <location>
        <begin position="158"/>
        <end position="192"/>
    </location>
</feature>
<dbReference type="Proteomes" id="UP000050497">
    <property type="component" value="Unassembled WGS sequence"/>
</dbReference>
<dbReference type="InterPro" id="IPR052342">
    <property type="entry name" value="MCH/BMMD"/>
</dbReference>
<evidence type="ECO:0000313" key="4">
    <source>
        <dbReference type="EMBL" id="SCC78902.1"/>
    </source>
</evidence>
<dbReference type="EMBL" id="LJSX01000003">
    <property type="protein sequence ID" value="KPQ12224.1"/>
    <property type="molecule type" value="Genomic_DNA"/>
</dbReference>
<evidence type="ECO:0000259" key="2">
    <source>
        <dbReference type="Pfam" id="PF01575"/>
    </source>
</evidence>
<organism evidence="3 5">
    <name type="scientific">Saliniramus fredricksonii</name>
    <dbReference type="NCBI Taxonomy" id="1653334"/>
    <lineage>
        <taxon>Bacteria</taxon>
        <taxon>Pseudomonadati</taxon>
        <taxon>Pseudomonadota</taxon>
        <taxon>Alphaproteobacteria</taxon>
        <taxon>Hyphomicrobiales</taxon>
        <taxon>Salinarimonadaceae</taxon>
        <taxon>Saliniramus</taxon>
    </lineage>
</organism>
<dbReference type="Proteomes" id="UP000182800">
    <property type="component" value="Unassembled WGS sequence"/>
</dbReference>
<dbReference type="InterPro" id="IPR029069">
    <property type="entry name" value="HotDog_dom_sf"/>
</dbReference>
<reference evidence="3 5" key="1">
    <citation type="submission" date="2015-09" db="EMBL/GenBank/DDBJ databases">
        <title>Identification and resolution of microdiversity through metagenomic sequencing of parallel consortia.</title>
        <authorList>
            <person name="Nelson W.C."/>
            <person name="Romine M.F."/>
            <person name="Lindemann S.R."/>
        </authorList>
    </citation>
    <scope>NUCLEOTIDE SEQUENCE [LARGE SCALE GENOMIC DNA]</scope>
    <source>
        <strain evidence="3">HL-109</strain>
    </source>
</reference>
<dbReference type="RefSeq" id="WP_074443520.1">
    <property type="nucleotide sequence ID" value="NZ_FMBM01000001.1"/>
</dbReference>